<comment type="similarity">
    <text evidence="3">Belongs to the LCL3 family.</text>
</comment>
<keyword evidence="5" id="KW-0255">Endonuclease</keyword>
<evidence type="ECO:0000313" key="11">
    <source>
        <dbReference type="Proteomes" id="UP000567179"/>
    </source>
</evidence>
<dbReference type="Proteomes" id="UP000567179">
    <property type="component" value="Unassembled WGS sequence"/>
</dbReference>
<dbReference type="InterPro" id="IPR016071">
    <property type="entry name" value="Staphylococal_nuclease_OB-fold"/>
</dbReference>
<evidence type="ECO:0000256" key="4">
    <source>
        <dbReference type="ARBA" id="ARBA00022722"/>
    </source>
</evidence>
<feature type="domain" description="TNase-like" evidence="9">
    <location>
        <begin position="83"/>
        <end position="266"/>
    </location>
</feature>
<evidence type="ECO:0000256" key="3">
    <source>
        <dbReference type="ARBA" id="ARBA00005435"/>
    </source>
</evidence>
<dbReference type="GO" id="GO:0004519">
    <property type="term" value="F:endonuclease activity"/>
    <property type="evidence" value="ECO:0007669"/>
    <property type="project" value="UniProtKB-KW"/>
</dbReference>
<keyword evidence="8" id="KW-0472">Membrane</keyword>
<keyword evidence="7" id="KW-0106">Calcium</keyword>
<reference evidence="10 11" key="1">
    <citation type="journal article" date="2020" name="ISME J.">
        <title>Uncovering the hidden diversity of litter-decomposition mechanisms in mushroom-forming fungi.</title>
        <authorList>
            <person name="Floudas D."/>
            <person name="Bentzer J."/>
            <person name="Ahren D."/>
            <person name="Johansson T."/>
            <person name="Persson P."/>
            <person name="Tunlid A."/>
        </authorList>
    </citation>
    <scope>NUCLEOTIDE SEQUENCE [LARGE SCALE GENOMIC DNA]</scope>
    <source>
        <strain evidence="10 11">CBS 101986</strain>
    </source>
</reference>
<sequence>MAPTSWIPWAKKQEKEDNLLNTIDDVFVQLIAQFEELPTPVAAGIIFGLGSVATVSTVLIHKRYAHRVRNSDWVTPTLLTRKRWLKGVVTSVGDGDNFRFFHTPTLSGYSWPFKFRRIPSTTKGTRYEHRKLPQPDLDAPLDLKDETLHIRLAGVDAPEAAHFGKPAQPYAAESLTWLRETILGKTVFCQLLRKDQYSRVVAQVYLAPRILPSFLFYGKNLPTEMLKAGWAVTYEQAGAEYGRLGKEGYLRFEAQAKASRRGMWKKGTRAETPAEYKRRHAAGGASAVEIEKNSAMKASTQKSWLRKLLPW</sequence>
<dbReference type="OrthoDB" id="430293at2759"/>
<dbReference type="InterPro" id="IPR035437">
    <property type="entry name" value="SNase_OB-fold_sf"/>
</dbReference>
<dbReference type="Gene3D" id="2.40.50.90">
    <property type="match status" value="1"/>
</dbReference>
<comment type="caution">
    <text evidence="10">The sequence shown here is derived from an EMBL/GenBank/DDBJ whole genome shotgun (WGS) entry which is preliminary data.</text>
</comment>
<keyword evidence="8" id="KW-1133">Transmembrane helix</keyword>
<proteinExistence type="inferred from homology"/>
<keyword evidence="11" id="KW-1185">Reference proteome</keyword>
<protein>
    <recommendedName>
        <fullName evidence="9">TNase-like domain-containing protein</fullName>
    </recommendedName>
</protein>
<evidence type="ECO:0000256" key="2">
    <source>
        <dbReference type="ARBA" id="ARBA00004173"/>
    </source>
</evidence>
<dbReference type="PANTHER" id="PTHR12302:SF3">
    <property type="entry name" value="SERINE_THREONINE-PROTEIN KINASE 31"/>
    <property type="match status" value="1"/>
</dbReference>
<keyword evidence="8" id="KW-0812">Transmembrane</keyword>
<keyword evidence="4" id="KW-0540">Nuclease</keyword>
<dbReference type="GO" id="GO:0005739">
    <property type="term" value="C:mitochondrion"/>
    <property type="evidence" value="ECO:0007669"/>
    <property type="project" value="UniProtKB-SubCell"/>
</dbReference>
<dbReference type="Pfam" id="PF00565">
    <property type="entry name" value="SNase"/>
    <property type="match status" value="1"/>
</dbReference>
<dbReference type="GO" id="GO:0016787">
    <property type="term" value="F:hydrolase activity"/>
    <property type="evidence" value="ECO:0007669"/>
    <property type="project" value="UniProtKB-KW"/>
</dbReference>
<keyword evidence="6" id="KW-0378">Hydrolase</keyword>
<evidence type="ECO:0000259" key="9">
    <source>
        <dbReference type="PROSITE" id="PS50830"/>
    </source>
</evidence>
<dbReference type="SUPFAM" id="SSF50199">
    <property type="entry name" value="Staphylococcal nuclease"/>
    <property type="match status" value="1"/>
</dbReference>
<evidence type="ECO:0000256" key="7">
    <source>
        <dbReference type="ARBA" id="ARBA00022837"/>
    </source>
</evidence>
<name>A0A8H5BUY0_9AGAR</name>
<dbReference type="GO" id="GO:0016020">
    <property type="term" value="C:membrane"/>
    <property type="evidence" value="ECO:0007669"/>
    <property type="project" value="UniProtKB-SubCell"/>
</dbReference>
<feature type="transmembrane region" description="Helical" evidence="8">
    <location>
        <begin position="41"/>
        <end position="60"/>
    </location>
</feature>
<comment type="subcellular location">
    <subcellularLocation>
        <location evidence="1">Membrane</location>
        <topology evidence="1">Single-pass membrane protein</topology>
    </subcellularLocation>
    <subcellularLocation>
        <location evidence="2">Mitochondrion</location>
    </subcellularLocation>
</comment>
<evidence type="ECO:0000256" key="6">
    <source>
        <dbReference type="ARBA" id="ARBA00022801"/>
    </source>
</evidence>
<dbReference type="AlphaFoldDB" id="A0A8H5BUY0"/>
<dbReference type="EMBL" id="JAACJJ010000002">
    <property type="protein sequence ID" value="KAF5329709.1"/>
    <property type="molecule type" value="Genomic_DNA"/>
</dbReference>
<evidence type="ECO:0000256" key="8">
    <source>
        <dbReference type="SAM" id="Phobius"/>
    </source>
</evidence>
<gene>
    <name evidence="10" type="ORF">D9619_009157</name>
</gene>
<evidence type="ECO:0000256" key="1">
    <source>
        <dbReference type="ARBA" id="ARBA00004167"/>
    </source>
</evidence>
<organism evidence="10 11">
    <name type="scientific">Psilocybe cf. subviscida</name>
    <dbReference type="NCBI Taxonomy" id="2480587"/>
    <lineage>
        <taxon>Eukaryota</taxon>
        <taxon>Fungi</taxon>
        <taxon>Dikarya</taxon>
        <taxon>Basidiomycota</taxon>
        <taxon>Agaricomycotina</taxon>
        <taxon>Agaricomycetes</taxon>
        <taxon>Agaricomycetidae</taxon>
        <taxon>Agaricales</taxon>
        <taxon>Agaricineae</taxon>
        <taxon>Strophariaceae</taxon>
        <taxon>Psilocybe</taxon>
    </lineage>
</organism>
<evidence type="ECO:0000256" key="5">
    <source>
        <dbReference type="ARBA" id="ARBA00022759"/>
    </source>
</evidence>
<dbReference type="PANTHER" id="PTHR12302">
    <property type="entry name" value="EBNA2 BINDING PROTEIN P100"/>
    <property type="match status" value="1"/>
</dbReference>
<dbReference type="PROSITE" id="PS50830">
    <property type="entry name" value="TNASE_3"/>
    <property type="match status" value="1"/>
</dbReference>
<dbReference type="SMART" id="SM00318">
    <property type="entry name" value="SNc"/>
    <property type="match status" value="1"/>
</dbReference>
<evidence type="ECO:0000313" key="10">
    <source>
        <dbReference type="EMBL" id="KAF5329709.1"/>
    </source>
</evidence>
<accession>A0A8H5BUY0</accession>